<evidence type="ECO:0000313" key="4">
    <source>
        <dbReference type="EMBL" id="GAK51325.1"/>
    </source>
</evidence>
<reference evidence="4" key="1">
    <citation type="journal article" date="2015" name="PeerJ">
        <title>First genomic representation of candidate bacterial phylum KSB3 points to enhanced environmental sensing as a trigger of wastewater bulking.</title>
        <authorList>
            <person name="Sekiguchi Y."/>
            <person name="Ohashi A."/>
            <person name="Parks D.H."/>
            <person name="Yamauchi T."/>
            <person name="Tyson G.W."/>
            <person name="Hugenholtz P."/>
        </authorList>
    </citation>
    <scope>NUCLEOTIDE SEQUENCE [LARGE SCALE GENOMIC DNA]</scope>
</reference>
<dbReference type="STRING" id="1499966.U14_02568"/>
<accession>A0A081BLQ9</accession>
<proteinExistence type="predicted"/>
<organism evidence="4">
    <name type="scientific">Candidatus Moduliflexus flocculans</name>
    <dbReference type="NCBI Taxonomy" id="1499966"/>
    <lineage>
        <taxon>Bacteria</taxon>
        <taxon>Candidatus Moduliflexota</taxon>
        <taxon>Candidatus Moduliflexia</taxon>
        <taxon>Candidatus Moduliflexales</taxon>
        <taxon>Candidatus Moduliflexaceae</taxon>
    </lineage>
</organism>
<name>A0A081BLQ9_9BACT</name>
<protein>
    <submittedName>
        <fullName evidence="4">2-nitropropane dioxygenase NPD</fullName>
    </submittedName>
</protein>
<dbReference type="GO" id="GO:0018580">
    <property type="term" value="F:nitronate monooxygenase activity"/>
    <property type="evidence" value="ECO:0007669"/>
    <property type="project" value="InterPro"/>
</dbReference>
<keyword evidence="5" id="KW-1185">Reference proteome</keyword>
<dbReference type="Gene3D" id="3.20.20.70">
    <property type="entry name" value="Aldolase class I"/>
    <property type="match status" value="1"/>
</dbReference>
<sequence>MMQISDVAQHSSGQWPALKIGKFSVPVPIIQGGMGVGISLANLAATVANLGGIGVIATAMIGINEPDIQTHSTQANVNALVREIRLARSKTNGVLGVNVMVATTDFEALTQAAITEKIDIIFAGAGLPLALPKFLEPDSQTKLVPIVSSGRAATILCKKWLSGFHYQPDAFVVEGPLAGGHLGFERDQIDDPAYALERLVPQVIEAVKPFEDRSGKAIPVIAAGGIYTGADIYKFLQMGAAGVQMGTRFVATHECDADDAFKQMYINARPEDLTIIKSPIGLPGRAIRNSFLRGVEAGEEMFEMCLFDCCKPCNPRTAPYCIAAALDNARHGKLEDGFAFAGANAYRVTEIISVSELIASLKEEYLAAAQVEYARL</sequence>
<dbReference type="CDD" id="cd04730">
    <property type="entry name" value="NPD_like"/>
    <property type="match status" value="1"/>
</dbReference>
<dbReference type="InterPro" id="IPR004136">
    <property type="entry name" value="NMO"/>
</dbReference>
<dbReference type="PANTHER" id="PTHR32332">
    <property type="entry name" value="2-NITROPROPANE DIOXYGENASE"/>
    <property type="match status" value="1"/>
</dbReference>
<dbReference type="HOGENOM" id="CLU_038732_0_1_0"/>
<dbReference type="GO" id="GO:0051213">
    <property type="term" value="F:dioxygenase activity"/>
    <property type="evidence" value="ECO:0007669"/>
    <property type="project" value="UniProtKB-KW"/>
</dbReference>
<dbReference type="EMBL" id="DF820457">
    <property type="protein sequence ID" value="GAK51325.1"/>
    <property type="molecule type" value="Genomic_DNA"/>
</dbReference>
<keyword evidence="1" id="KW-0285">Flavoprotein</keyword>
<keyword evidence="2" id="KW-0288">FMN</keyword>
<evidence type="ECO:0000256" key="3">
    <source>
        <dbReference type="ARBA" id="ARBA00023002"/>
    </source>
</evidence>
<dbReference type="AlphaFoldDB" id="A0A081BLQ9"/>
<dbReference type="PANTHER" id="PTHR32332:SF18">
    <property type="entry name" value="2-NITROPROPANE DIOXYGENASE"/>
    <property type="match status" value="1"/>
</dbReference>
<keyword evidence="3" id="KW-0560">Oxidoreductase</keyword>
<keyword evidence="4" id="KW-0223">Dioxygenase</keyword>
<dbReference type="SUPFAM" id="SSF51412">
    <property type="entry name" value="Inosine monophosphate dehydrogenase (IMPDH)"/>
    <property type="match status" value="1"/>
</dbReference>
<dbReference type="InterPro" id="IPR013785">
    <property type="entry name" value="Aldolase_TIM"/>
</dbReference>
<evidence type="ECO:0000256" key="1">
    <source>
        <dbReference type="ARBA" id="ARBA00022630"/>
    </source>
</evidence>
<dbReference type="Pfam" id="PF03060">
    <property type="entry name" value="NMO"/>
    <property type="match status" value="1"/>
</dbReference>
<dbReference type="Proteomes" id="UP000030700">
    <property type="component" value="Unassembled WGS sequence"/>
</dbReference>
<evidence type="ECO:0000313" key="5">
    <source>
        <dbReference type="Proteomes" id="UP000030700"/>
    </source>
</evidence>
<evidence type="ECO:0000256" key="2">
    <source>
        <dbReference type="ARBA" id="ARBA00022643"/>
    </source>
</evidence>
<gene>
    <name evidence="4" type="ORF">U14_02568</name>
</gene>